<dbReference type="InterPro" id="IPR017248">
    <property type="entry name" value="HAX-1"/>
</dbReference>
<dbReference type="PANTHER" id="PTHR14938:SF2">
    <property type="entry name" value="HCLS1-ASSOCIATED PROTEIN X-1"/>
    <property type="match status" value="1"/>
</dbReference>
<organism evidence="2 3">
    <name type="scientific">Acanthosepion pharaonis</name>
    <name type="common">Pharaoh cuttlefish</name>
    <name type="synonym">Sepia pharaonis</name>
    <dbReference type="NCBI Taxonomy" id="158019"/>
    <lineage>
        <taxon>Eukaryota</taxon>
        <taxon>Metazoa</taxon>
        <taxon>Spiralia</taxon>
        <taxon>Lophotrochozoa</taxon>
        <taxon>Mollusca</taxon>
        <taxon>Cephalopoda</taxon>
        <taxon>Coleoidea</taxon>
        <taxon>Decapodiformes</taxon>
        <taxon>Sepiida</taxon>
        <taxon>Sepiina</taxon>
        <taxon>Sepiidae</taxon>
        <taxon>Acanthosepion</taxon>
    </lineage>
</organism>
<keyword evidence="3" id="KW-1185">Reference proteome</keyword>
<evidence type="ECO:0000256" key="1">
    <source>
        <dbReference type="SAM" id="MobiDB-lite"/>
    </source>
</evidence>
<evidence type="ECO:0000313" key="2">
    <source>
        <dbReference type="EMBL" id="CAE1280335.1"/>
    </source>
</evidence>
<feature type="region of interest" description="Disordered" evidence="1">
    <location>
        <begin position="93"/>
        <end position="123"/>
    </location>
</feature>
<name>A0A812CUL4_ACAPH</name>
<dbReference type="GO" id="GO:0016324">
    <property type="term" value="C:apical plasma membrane"/>
    <property type="evidence" value="ECO:0007669"/>
    <property type="project" value="TreeGrafter"/>
</dbReference>
<protein>
    <submittedName>
        <fullName evidence="2">Uncharacterized protein</fullName>
    </submittedName>
</protein>
<dbReference type="Proteomes" id="UP000597762">
    <property type="component" value="Unassembled WGS sequence"/>
</dbReference>
<dbReference type="GO" id="GO:0016529">
    <property type="term" value="C:sarcoplasmic reticulum"/>
    <property type="evidence" value="ECO:0007669"/>
    <property type="project" value="TreeGrafter"/>
</dbReference>
<accession>A0A812CUL4</accession>
<dbReference type="GO" id="GO:0030136">
    <property type="term" value="C:clathrin-coated vesicle"/>
    <property type="evidence" value="ECO:0007669"/>
    <property type="project" value="TreeGrafter"/>
</dbReference>
<dbReference type="GO" id="GO:0043066">
    <property type="term" value="P:negative regulation of apoptotic process"/>
    <property type="evidence" value="ECO:0007669"/>
    <property type="project" value="InterPro"/>
</dbReference>
<feature type="compositionally biased region" description="Polar residues" evidence="1">
    <location>
        <begin position="109"/>
        <end position="120"/>
    </location>
</feature>
<proteinExistence type="predicted"/>
<gene>
    <name evidence="2" type="ORF">SPHA_42265</name>
</gene>
<reference evidence="2" key="1">
    <citation type="submission" date="2021-01" db="EMBL/GenBank/DDBJ databases">
        <authorList>
            <person name="Li R."/>
            <person name="Bekaert M."/>
        </authorList>
    </citation>
    <scope>NUCLEOTIDE SEQUENCE</scope>
    <source>
        <strain evidence="2">Farmed</strain>
    </source>
</reference>
<evidence type="ECO:0000313" key="3">
    <source>
        <dbReference type="Proteomes" id="UP000597762"/>
    </source>
</evidence>
<feature type="compositionally biased region" description="Pro residues" evidence="1">
    <location>
        <begin position="95"/>
        <end position="107"/>
    </location>
</feature>
<dbReference type="AlphaFoldDB" id="A0A812CUL4"/>
<dbReference type="PANTHER" id="PTHR14938">
    <property type="entry name" value="HCLS1-ASSOCIATED PROTEIN X-1"/>
    <property type="match status" value="1"/>
</dbReference>
<dbReference type="GO" id="GO:0030833">
    <property type="term" value="P:regulation of actin filament polymerization"/>
    <property type="evidence" value="ECO:0007669"/>
    <property type="project" value="TreeGrafter"/>
</dbReference>
<dbReference type="GO" id="GO:0015629">
    <property type="term" value="C:actin cytoskeleton"/>
    <property type="evidence" value="ECO:0007669"/>
    <property type="project" value="TreeGrafter"/>
</dbReference>
<sequence length="294" mass="33344">MFRFFFGDTRDPFSTGPFSRDDLYGENGYEDNGIDSIFQYFHSDMQQHLEEIQQQMEDMAKSFGTVEFSNIPRVEFPDSPSRNANLRDEMLKTPETPPVRPQIPSQPPAVNTPSSGQQDKSFFGGFGLPRLSPFSSHTNEPKVDQDLDGRGADVLKDLESSQCRKCPSQKDMPLTSFFSGQSVTVRSVQGSDGKMEQWRTVQDSSGNKEETCTRYIDGKMHTVTCKIDDKGNEERIEEFKNMDESDLSAFNKTWDKPSIDAVQPEHPAESMMMPQTRQDSYLGSLFSKLFGFKP</sequence>
<dbReference type="GO" id="GO:0005739">
    <property type="term" value="C:mitochondrion"/>
    <property type="evidence" value="ECO:0007669"/>
    <property type="project" value="TreeGrafter"/>
</dbReference>
<dbReference type="EMBL" id="CAHIKZ030002057">
    <property type="protein sequence ID" value="CAE1280335.1"/>
    <property type="molecule type" value="Genomic_DNA"/>
</dbReference>
<dbReference type="OrthoDB" id="5562606at2759"/>
<comment type="caution">
    <text evidence="2">The sequence shown here is derived from an EMBL/GenBank/DDBJ whole genome shotgun (WGS) entry which is preliminary data.</text>
</comment>